<feature type="compositionally biased region" description="Basic and acidic residues" evidence="1">
    <location>
        <begin position="154"/>
        <end position="202"/>
    </location>
</feature>
<organism evidence="2 3">
    <name type="scientific">Ophiobolus disseminans</name>
    <dbReference type="NCBI Taxonomy" id="1469910"/>
    <lineage>
        <taxon>Eukaryota</taxon>
        <taxon>Fungi</taxon>
        <taxon>Dikarya</taxon>
        <taxon>Ascomycota</taxon>
        <taxon>Pezizomycotina</taxon>
        <taxon>Dothideomycetes</taxon>
        <taxon>Pleosporomycetidae</taxon>
        <taxon>Pleosporales</taxon>
        <taxon>Pleosporineae</taxon>
        <taxon>Phaeosphaeriaceae</taxon>
        <taxon>Ophiobolus</taxon>
    </lineage>
</organism>
<reference evidence="2" key="1">
    <citation type="journal article" date="2020" name="Stud. Mycol.">
        <title>101 Dothideomycetes genomes: a test case for predicting lifestyles and emergence of pathogens.</title>
        <authorList>
            <person name="Haridas S."/>
            <person name="Albert R."/>
            <person name="Binder M."/>
            <person name="Bloem J."/>
            <person name="Labutti K."/>
            <person name="Salamov A."/>
            <person name="Andreopoulos B."/>
            <person name="Baker S."/>
            <person name="Barry K."/>
            <person name="Bills G."/>
            <person name="Bluhm B."/>
            <person name="Cannon C."/>
            <person name="Castanera R."/>
            <person name="Culley D."/>
            <person name="Daum C."/>
            <person name="Ezra D."/>
            <person name="Gonzalez J."/>
            <person name="Henrissat B."/>
            <person name="Kuo A."/>
            <person name="Liang C."/>
            <person name="Lipzen A."/>
            <person name="Lutzoni F."/>
            <person name="Magnuson J."/>
            <person name="Mondo S."/>
            <person name="Nolan M."/>
            <person name="Ohm R."/>
            <person name="Pangilinan J."/>
            <person name="Park H.-J."/>
            <person name="Ramirez L."/>
            <person name="Alfaro M."/>
            <person name="Sun H."/>
            <person name="Tritt A."/>
            <person name="Yoshinaga Y."/>
            <person name="Zwiers L.-H."/>
            <person name="Turgeon B."/>
            <person name="Goodwin S."/>
            <person name="Spatafora J."/>
            <person name="Crous P."/>
            <person name="Grigoriev I."/>
        </authorList>
    </citation>
    <scope>NUCLEOTIDE SEQUENCE</scope>
    <source>
        <strain evidence="2">CBS 113818</strain>
    </source>
</reference>
<name>A0A6A7A7F6_9PLEO</name>
<sequence>MRPRIPTPYGACRFSSLFSVKAFFHSILRRSFLTPSLALTAKLRLTTLQTTNFKLISHHHITFLPTTAKLTMCKYWKKMHTCGHPSDRPYIEMCRSGCLSNTVCTDIGLDETTRSSHFPCYPCIRGEARDEAEALIRGQQEAVFKAHEARDRALKEKAAAEQRAKEERIRRDAREKAAREREEDARMKATKEREEERTKKEGGAWTETGSGKKQKSRKGAPADGFPIMPISAPPALKTFAAKDKKENENGTKMSPKREGKGVDTGGRAGTWGPKKILSRKENASVQK</sequence>
<dbReference type="Proteomes" id="UP000799424">
    <property type="component" value="Unassembled WGS sequence"/>
</dbReference>
<gene>
    <name evidence="2" type="ORF">CC86DRAFT_184851</name>
</gene>
<feature type="compositionally biased region" description="Basic and acidic residues" evidence="1">
    <location>
        <begin position="240"/>
        <end position="261"/>
    </location>
</feature>
<evidence type="ECO:0000256" key="1">
    <source>
        <dbReference type="SAM" id="MobiDB-lite"/>
    </source>
</evidence>
<dbReference type="OrthoDB" id="3794829at2759"/>
<proteinExistence type="predicted"/>
<feature type="compositionally biased region" description="Basic and acidic residues" evidence="1">
    <location>
        <begin position="278"/>
        <end position="287"/>
    </location>
</feature>
<accession>A0A6A7A7F6</accession>
<protein>
    <submittedName>
        <fullName evidence="2">Uncharacterized protein</fullName>
    </submittedName>
</protein>
<dbReference type="AlphaFoldDB" id="A0A6A7A7F6"/>
<evidence type="ECO:0000313" key="3">
    <source>
        <dbReference type="Proteomes" id="UP000799424"/>
    </source>
</evidence>
<dbReference type="EMBL" id="MU006221">
    <property type="protein sequence ID" value="KAF2829116.1"/>
    <property type="molecule type" value="Genomic_DNA"/>
</dbReference>
<keyword evidence="3" id="KW-1185">Reference proteome</keyword>
<feature type="region of interest" description="Disordered" evidence="1">
    <location>
        <begin position="154"/>
        <end position="287"/>
    </location>
</feature>
<evidence type="ECO:0000313" key="2">
    <source>
        <dbReference type="EMBL" id="KAF2829116.1"/>
    </source>
</evidence>